<dbReference type="Pfam" id="PF13921">
    <property type="entry name" value="Myb_DNA-bind_6"/>
    <property type="match status" value="1"/>
</dbReference>
<keyword evidence="3" id="KW-0804">Transcription</keyword>
<evidence type="ECO:0000259" key="6">
    <source>
        <dbReference type="PROSITE" id="PS51294"/>
    </source>
</evidence>
<sequence length="557" mass="63524">MAKNIKTTTIPPKLAPYISIIPKNQIESSQVQNVTESSLNQPEYGKTDKDTNILSNKSINIQNDQSSNSFSSSDIKLPNEIINPNNAITSIIPNKTSLIPQKQEIIPQFPKTQNPSINQMNSNETLINSGNLSNRSNIDIILNNSNIEERSRVDHHTNNLSLNLNKQNKNEIIVTKNNNNIPYQVISPKNLINTNMINTNTNNSNFNDNNNSTNMNNTGNIMTNNNNNLNQKNNLNNHNIEISILPMNNSNGNEIDIKPIVNDNNTINTNGITENNVSLPNYDNGAILKVIPNTPNPKTPPPKNKKSPAYRKVMWTHAEDQLLIKTISRHGTNNWELVSNEVAGRTRKQCRERWAGILNPSLTKQPWTTEEDETLKMLHAQYGNKWALIAAQMKGRSTIALRNRWSFHMRHSYREVKQQAPFRFIIENRNGDFNNDQNQLNHAIQQQQPPPPTQPQQQLPIQNQSQLQLIQVVPNPYQQVQQQNICGVYPVLNQHQQQQKTIFQPNQIRMQNMPHYQPIQIIQQHYEPQPLPPQLVNAPMNIVELPKNGMNNPPNFC</sequence>
<dbReference type="PANTHER" id="PTHR46621:SF1">
    <property type="entry name" value="SNRNA-ACTIVATING PROTEIN COMPLEX SUBUNIT 4"/>
    <property type="match status" value="1"/>
</dbReference>
<dbReference type="SUPFAM" id="SSF46689">
    <property type="entry name" value="Homeodomain-like"/>
    <property type="match status" value="1"/>
</dbReference>
<comment type="caution">
    <text evidence="7">The sequence shown here is derived from an EMBL/GenBank/DDBJ whole genome shotgun (WGS) entry which is preliminary data.</text>
</comment>
<dbReference type="PANTHER" id="PTHR46621">
    <property type="entry name" value="SNRNA-ACTIVATING PROTEIN COMPLEX SUBUNIT 4"/>
    <property type="match status" value="1"/>
</dbReference>
<evidence type="ECO:0000256" key="1">
    <source>
        <dbReference type="ARBA" id="ARBA00023015"/>
    </source>
</evidence>
<keyword evidence="1" id="KW-0805">Transcription regulation</keyword>
<feature type="domain" description="Myb-like" evidence="5">
    <location>
        <begin position="359"/>
        <end position="409"/>
    </location>
</feature>
<gene>
    <name evidence="7" type="ORF">M9Y10_005914</name>
</gene>
<dbReference type="InterPro" id="IPR017930">
    <property type="entry name" value="Myb_dom"/>
</dbReference>
<dbReference type="CDD" id="cd00167">
    <property type="entry name" value="SANT"/>
    <property type="match status" value="2"/>
</dbReference>
<dbReference type="InterPro" id="IPR001005">
    <property type="entry name" value="SANT/Myb"/>
</dbReference>
<evidence type="ECO:0000256" key="4">
    <source>
        <dbReference type="ARBA" id="ARBA00023242"/>
    </source>
</evidence>
<keyword evidence="4" id="KW-0539">Nucleus</keyword>
<evidence type="ECO:0000256" key="2">
    <source>
        <dbReference type="ARBA" id="ARBA00023125"/>
    </source>
</evidence>
<dbReference type="Proteomes" id="UP001470230">
    <property type="component" value="Unassembled WGS sequence"/>
</dbReference>
<evidence type="ECO:0000256" key="3">
    <source>
        <dbReference type="ARBA" id="ARBA00023163"/>
    </source>
</evidence>
<dbReference type="EMBL" id="JAPFFF010000012">
    <property type="protein sequence ID" value="KAK8875739.1"/>
    <property type="molecule type" value="Genomic_DNA"/>
</dbReference>
<accession>A0ABR2JD34</accession>
<dbReference type="SMART" id="SM00717">
    <property type="entry name" value="SANT"/>
    <property type="match status" value="2"/>
</dbReference>
<keyword evidence="8" id="KW-1185">Reference proteome</keyword>
<name>A0ABR2JD34_9EUKA</name>
<protein>
    <submittedName>
        <fullName evidence="7">Myb- protein B</fullName>
    </submittedName>
</protein>
<keyword evidence="2" id="KW-0238">DNA-binding</keyword>
<evidence type="ECO:0000313" key="7">
    <source>
        <dbReference type="EMBL" id="KAK8875739.1"/>
    </source>
</evidence>
<feature type="domain" description="HTH myb-type" evidence="6">
    <location>
        <begin position="307"/>
        <end position="354"/>
    </location>
</feature>
<feature type="domain" description="Myb-like" evidence="5">
    <location>
        <begin position="307"/>
        <end position="358"/>
    </location>
</feature>
<reference evidence="7 8" key="1">
    <citation type="submission" date="2024-04" db="EMBL/GenBank/DDBJ databases">
        <title>Tritrichomonas musculus Genome.</title>
        <authorList>
            <person name="Alves-Ferreira E."/>
            <person name="Grigg M."/>
            <person name="Lorenzi H."/>
            <person name="Galac M."/>
        </authorList>
    </citation>
    <scope>NUCLEOTIDE SEQUENCE [LARGE SCALE GENOMIC DNA]</scope>
    <source>
        <strain evidence="7 8">EAF2021</strain>
    </source>
</reference>
<organism evidence="7 8">
    <name type="scientific">Tritrichomonas musculus</name>
    <dbReference type="NCBI Taxonomy" id="1915356"/>
    <lineage>
        <taxon>Eukaryota</taxon>
        <taxon>Metamonada</taxon>
        <taxon>Parabasalia</taxon>
        <taxon>Tritrichomonadida</taxon>
        <taxon>Tritrichomonadidae</taxon>
        <taxon>Tritrichomonas</taxon>
    </lineage>
</organism>
<evidence type="ECO:0000259" key="5">
    <source>
        <dbReference type="PROSITE" id="PS50090"/>
    </source>
</evidence>
<dbReference type="InterPro" id="IPR009057">
    <property type="entry name" value="Homeodomain-like_sf"/>
</dbReference>
<dbReference type="Gene3D" id="1.10.10.60">
    <property type="entry name" value="Homeodomain-like"/>
    <property type="match status" value="2"/>
</dbReference>
<proteinExistence type="predicted"/>
<dbReference type="InterPro" id="IPR051575">
    <property type="entry name" value="Myb-like_DNA-bd"/>
</dbReference>
<feature type="domain" description="HTH myb-type" evidence="6">
    <location>
        <begin position="359"/>
        <end position="413"/>
    </location>
</feature>
<evidence type="ECO:0000313" key="8">
    <source>
        <dbReference type="Proteomes" id="UP001470230"/>
    </source>
</evidence>
<dbReference type="PROSITE" id="PS51294">
    <property type="entry name" value="HTH_MYB"/>
    <property type="match status" value="2"/>
</dbReference>
<dbReference type="PROSITE" id="PS50090">
    <property type="entry name" value="MYB_LIKE"/>
    <property type="match status" value="2"/>
</dbReference>